<proteinExistence type="predicted"/>
<reference evidence="2 3" key="1">
    <citation type="submission" date="2018-11" db="EMBL/GenBank/DDBJ databases">
        <title>Genomic Encyclopedia of Type Strains, Phase IV (KMG-IV): sequencing the most valuable type-strain genomes for metagenomic binning, comparative biology and taxonomic classification.</title>
        <authorList>
            <person name="Goeker M."/>
        </authorList>
    </citation>
    <scope>NUCLEOTIDE SEQUENCE [LARGE SCALE GENOMIC DNA]</scope>
    <source>
        <strain evidence="2 3">DSM 5900</strain>
    </source>
</reference>
<gene>
    <name evidence="2" type="ORF">EDC65_4169</name>
</gene>
<keyword evidence="1" id="KW-0472">Membrane</keyword>
<comment type="caution">
    <text evidence="2">The sequence shown here is derived from an EMBL/GenBank/DDBJ whole genome shotgun (WGS) entry which is preliminary data.</text>
</comment>
<dbReference type="EMBL" id="RJKX01000016">
    <property type="protein sequence ID" value="ROP83521.1"/>
    <property type="molecule type" value="Genomic_DNA"/>
</dbReference>
<evidence type="ECO:0000313" key="2">
    <source>
        <dbReference type="EMBL" id="ROP83521.1"/>
    </source>
</evidence>
<dbReference type="RefSeq" id="WP_123693174.1">
    <property type="nucleotide sequence ID" value="NZ_AP019700.1"/>
</dbReference>
<keyword evidence="1" id="KW-0812">Transmembrane</keyword>
<dbReference type="AlphaFoldDB" id="A0A3N1KSG2"/>
<feature type="transmembrane region" description="Helical" evidence="1">
    <location>
        <begin position="15"/>
        <end position="36"/>
    </location>
</feature>
<dbReference type="Proteomes" id="UP000278222">
    <property type="component" value="Unassembled WGS sequence"/>
</dbReference>
<sequence length="287" mass="30444">MSSPTAATFPGAARVWPLLVALLLGVAVGAAGAVALDRHRARVGQPLVDECRLADDRLAEVGTLLLDAAAPTLTTWEAGRLLAAAAGTLSAVEARLHRHGACRAAAVAELRGRIAAARGTSRQTALAPVLDALRQHDGIVAGIPARQAMDDLAAARVALARAQAEAGDADTDGELRRLQRLLEDAYGAWGREQQRRYDLWALERARALDGWARSNLSDIPLRGAGTPEVEARMLEGLGPIEVRLLGPAVQAVHGDLFQRLWLELGPDARIRVVAQLVAAPKRQPGEM</sequence>
<name>A0A3N1KSG2_9PROT</name>
<organism evidence="2 3">
    <name type="scientific">Stella humosa</name>
    <dbReference type="NCBI Taxonomy" id="94"/>
    <lineage>
        <taxon>Bacteria</taxon>
        <taxon>Pseudomonadati</taxon>
        <taxon>Pseudomonadota</taxon>
        <taxon>Alphaproteobacteria</taxon>
        <taxon>Rhodospirillales</taxon>
        <taxon>Stellaceae</taxon>
        <taxon>Stella</taxon>
    </lineage>
</organism>
<keyword evidence="1" id="KW-1133">Transmembrane helix</keyword>
<accession>A0A3N1KSG2</accession>
<evidence type="ECO:0000256" key="1">
    <source>
        <dbReference type="SAM" id="Phobius"/>
    </source>
</evidence>
<evidence type="ECO:0000313" key="3">
    <source>
        <dbReference type="Proteomes" id="UP000278222"/>
    </source>
</evidence>
<protein>
    <submittedName>
        <fullName evidence="2">Uncharacterized protein</fullName>
    </submittedName>
</protein>
<keyword evidence="3" id="KW-1185">Reference proteome</keyword>